<keyword evidence="4" id="KW-1185">Reference proteome</keyword>
<feature type="chain" id="PRO_5042279990" evidence="2">
    <location>
        <begin position="19"/>
        <end position="286"/>
    </location>
</feature>
<feature type="signal peptide" evidence="2">
    <location>
        <begin position="1"/>
        <end position="18"/>
    </location>
</feature>
<accession>A0AAD3CIA7</accession>
<name>A0AAD3CIA7_9STRA</name>
<evidence type="ECO:0000313" key="4">
    <source>
        <dbReference type="Proteomes" id="UP001054902"/>
    </source>
</evidence>
<evidence type="ECO:0000256" key="2">
    <source>
        <dbReference type="SAM" id="SignalP"/>
    </source>
</evidence>
<comment type="caution">
    <text evidence="3">The sequence shown here is derived from an EMBL/GenBank/DDBJ whole genome shotgun (WGS) entry which is preliminary data.</text>
</comment>
<reference evidence="3 4" key="1">
    <citation type="journal article" date="2021" name="Sci. Rep.">
        <title>The genome of the diatom Chaetoceros tenuissimus carries an ancient integrated fragment of an extant virus.</title>
        <authorList>
            <person name="Hongo Y."/>
            <person name="Kimura K."/>
            <person name="Takaki Y."/>
            <person name="Yoshida Y."/>
            <person name="Baba S."/>
            <person name="Kobayashi G."/>
            <person name="Nagasaki K."/>
            <person name="Hano T."/>
            <person name="Tomaru Y."/>
        </authorList>
    </citation>
    <scope>NUCLEOTIDE SEQUENCE [LARGE SCALE GENOMIC DNA]</scope>
    <source>
        <strain evidence="3 4">NIES-3715</strain>
    </source>
</reference>
<feature type="compositionally biased region" description="Basic residues" evidence="1">
    <location>
        <begin position="184"/>
        <end position="193"/>
    </location>
</feature>
<evidence type="ECO:0000313" key="3">
    <source>
        <dbReference type="EMBL" id="GFH45640.1"/>
    </source>
</evidence>
<feature type="region of interest" description="Disordered" evidence="1">
    <location>
        <begin position="131"/>
        <end position="153"/>
    </location>
</feature>
<gene>
    <name evidence="3" type="ORF">CTEN210_02114</name>
</gene>
<feature type="compositionally biased region" description="Low complexity" evidence="1">
    <location>
        <begin position="194"/>
        <end position="205"/>
    </location>
</feature>
<proteinExistence type="predicted"/>
<dbReference type="AlphaFoldDB" id="A0AAD3CIA7"/>
<sequence>MLHIKYFLFLVIFQLVVSKCSSSSTRSNYHPPCKSFFLDIPSAFRYHLCRRLLRGRVYEGISGKKFVRIRPNSVLESLYPPSRHAPDRCLVCGHSFDNHLKSWWFPHIYSPFDQHITQDYKQYTVDLDEIQPKRRSTNRNQKYQRATRQEDDRELRPMYNDLLQPFRIRQFHKRYVEEIDDSKKKKRITHSTKRISSSRSTSSHSYQRENKLKNKMKDEKRVAEYEERQIYDVKYRVPSIDVSKCDMGTALTLATTRVLVLERLDSLIWLENLEERWYNWRKQKSV</sequence>
<dbReference type="EMBL" id="BLLK01000022">
    <property type="protein sequence ID" value="GFH45640.1"/>
    <property type="molecule type" value="Genomic_DNA"/>
</dbReference>
<organism evidence="3 4">
    <name type="scientific">Chaetoceros tenuissimus</name>
    <dbReference type="NCBI Taxonomy" id="426638"/>
    <lineage>
        <taxon>Eukaryota</taxon>
        <taxon>Sar</taxon>
        <taxon>Stramenopiles</taxon>
        <taxon>Ochrophyta</taxon>
        <taxon>Bacillariophyta</taxon>
        <taxon>Coscinodiscophyceae</taxon>
        <taxon>Chaetocerotophycidae</taxon>
        <taxon>Chaetocerotales</taxon>
        <taxon>Chaetocerotaceae</taxon>
        <taxon>Chaetoceros</taxon>
    </lineage>
</organism>
<feature type="region of interest" description="Disordered" evidence="1">
    <location>
        <begin position="182"/>
        <end position="212"/>
    </location>
</feature>
<keyword evidence="2" id="KW-0732">Signal</keyword>
<protein>
    <submittedName>
        <fullName evidence="3">Uncharacterized protein</fullName>
    </submittedName>
</protein>
<evidence type="ECO:0000256" key="1">
    <source>
        <dbReference type="SAM" id="MobiDB-lite"/>
    </source>
</evidence>
<dbReference type="Proteomes" id="UP001054902">
    <property type="component" value="Unassembled WGS sequence"/>
</dbReference>